<dbReference type="OrthoDB" id="7582980at2"/>
<proteinExistence type="predicted"/>
<evidence type="ECO:0008006" key="3">
    <source>
        <dbReference type="Google" id="ProtNLM"/>
    </source>
</evidence>
<protein>
    <recommendedName>
        <fullName evidence="3">Phage tail assembly chaperone</fullName>
    </recommendedName>
</protein>
<organism evidence="1 2">
    <name type="scientific">Shimia marina</name>
    <dbReference type="NCBI Taxonomy" id="321267"/>
    <lineage>
        <taxon>Bacteria</taxon>
        <taxon>Pseudomonadati</taxon>
        <taxon>Pseudomonadota</taxon>
        <taxon>Alphaproteobacteria</taxon>
        <taxon>Rhodobacterales</taxon>
        <taxon>Roseobacteraceae</taxon>
    </lineage>
</organism>
<name>A0A0P1FCI0_9RHOB</name>
<reference evidence="1 2" key="1">
    <citation type="submission" date="2015-09" db="EMBL/GenBank/DDBJ databases">
        <authorList>
            <consortium name="Swine Surveillance"/>
        </authorList>
    </citation>
    <scope>NUCLEOTIDE SEQUENCE [LARGE SCALE GENOMIC DNA]</scope>
    <source>
        <strain evidence="1 2">CECT 7688</strain>
    </source>
</reference>
<dbReference type="Pfam" id="PF09550">
    <property type="entry name" value="Phage_TAC_6"/>
    <property type="match status" value="1"/>
</dbReference>
<dbReference type="STRING" id="321267.SHM7688_02915"/>
<dbReference type="InterPro" id="IPR011739">
    <property type="entry name" value="GTA_rcc01693"/>
</dbReference>
<dbReference type="RefSeq" id="WP_058240613.1">
    <property type="nucleotide sequence ID" value="NZ_CYPW01000027.1"/>
</dbReference>
<dbReference type="InterPro" id="IPR019056">
    <property type="entry name" value="Phage_TAC_6"/>
</dbReference>
<dbReference type="NCBIfam" id="TIGR02216">
    <property type="entry name" value="phage_TIGR02216"/>
    <property type="match status" value="1"/>
</dbReference>
<gene>
    <name evidence="1" type="ORF">SHM7688_02915</name>
</gene>
<evidence type="ECO:0000313" key="1">
    <source>
        <dbReference type="EMBL" id="CUH53461.1"/>
    </source>
</evidence>
<evidence type="ECO:0000313" key="2">
    <source>
        <dbReference type="Proteomes" id="UP000054823"/>
    </source>
</evidence>
<accession>A0A0P1FCI0</accession>
<dbReference type="AlphaFoldDB" id="A0A0P1FCI0"/>
<dbReference type="Proteomes" id="UP000054823">
    <property type="component" value="Unassembled WGS sequence"/>
</dbReference>
<dbReference type="EMBL" id="CYPW01000027">
    <property type="protein sequence ID" value="CUH53461.1"/>
    <property type="molecule type" value="Genomic_DNA"/>
</dbReference>
<sequence>MATFDWPALRMAGLRGLGLTPDVFWGLTPVELMVMLRPHHGPEALSRAGFEALMQSYPDLQDSAAFGQAKECDDG</sequence>
<keyword evidence="2" id="KW-1185">Reference proteome</keyword>